<proteinExistence type="predicted"/>
<protein>
    <recommendedName>
        <fullName evidence="2">Amidase domain-containing protein</fullName>
    </recommendedName>
</protein>
<feature type="domain" description="Amidase" evidence="2">
    <location>
        <begin position="22"/>
        <end position="157"/>
    </location>
</feature>
<gene>
    <name evidence="3" type="ORF">METZ01_LOCUS511492</name>
</gene>
<dbReference type="GO" id="GO:0003824">
    <property type="term" value="F:catalytic activity"/>
    <property type="evidence" value="ECO:0007669"/>
    <property type="project" value="InterPro"/>
</dbReference>
<feature type="region of interest" description="Disordered" evidence="1">
    <location>
        <begin position="129"/>
        <end position="157"/>
    </location>
</feature>
<dbReference type="InterPro" id="IPR023631">
    <property type="entry name" value="Amidase_dom"/>
</dbReference>
<dbReference type="InterPro" id="IPR036928">
    <property type="entry name" value="AS_sf"/>
</dbReference>
<dbReference type="SUPFAM" id="SSF75304">
    <property type="entry name" value="Amidase signature (AS) enzymes"/>
    <property type="match status" value="1"/>
</dbReference>
<dbReference type="PANTHER" id="PTHR11895:SF151">
    <property type="entry name" value="GLUTAMYL-TRNA(GLN) AMIDOTRANSFERASE SUBUNIT A"/>
    <property type="match status" value="1"/>
</dbReference>
<evidence type="ECO:0000259" key="2">
    <source>
        <dbReference type="Pfam" id="PF01425"/>
    </source>
</evidence>
<dbReference type="InterPro" id="IPR000120">
    <property type="entry name" value="Amidase"/>
</dbReference>
<organism evidence="3">
    <name type="scientific">marine metagenome</name>
    <dbReference type="NCBI Taxonomy" id="408172"/>
    <lineage>
        <taxon>unclassified sequences</taxon>
        <taxon>metagenomes</taxon>
        <taxon>ecological metagenomes</taxon>
    </lineage>
</organism>
<dbReference type="Pfam" id="PF01425">
    <property type="entry name" value="Amidase"/>
    <property type="match status" value="1"/>
</dbReference>
<accession>A0A383ERC9</accession>
<name>A0A383ERC9_9ZZZZ</name>
<dbReference type="PANTHER" id="PTHR11895">
    <property type="entry name" value="TRANSAMIDASE"/>
    <property type="match status" value="1"/>
</dbReference>
<sequence length="157" mass="17105">MHRKTILQAKEDLLQKKYSAVELTKAVYKRIKSVEPKVQAYVHLTQDIALGQAQEADQKLAAGRDYPLLGIPIALKDLICMQGARTTCSSKMLDQFVSPYDATVVNRLKSAGAVILGKTNMDEFAMGSSTENSWHHPTMNPWDLSRVPGGSSGGSAA</sequence>
<dbReference type="AlphaFoldDB" id="A0A383ERC9"/>
<evidence type="ECO:0000313" key="3">
    <source>
        <dbReference type="EMBL" id="SVE58638.1"/>
    </source>
</evidence>
<dbReference type="EMBL" id="UINC01227660">
    <property type="protein sequence ID" value="SVE58638.1"/>
    <property type="molecule type" value="Genomic_DNA"/>
</dbReference>
<dbReference type="Gene3D" id="3.90.1300.10">
    <property type="entry name" value="Amidase signature (AS) domain"/>
    <property type="match status" value="1"/>
</dbReference>
<reference evidence="3" key="1">
    <citation type="submission" date="2018-05" db="EMBL/GenBank/DDBJ databases">
        <authorList>
            <person name="Lanie J.A."/>
            <person name="Ng W.-L."/>
            <person name="Kazmierczak K.M."/>
            <person name="Andrzejewski T.M."/>
            <person name="Davidsen T.M."/>
            <person name="Wayne K.J."/>
            <person name="Tettelin H."/>
            <person name="Glass J.I."/>
            <person name="Rusch D."/>
            <person name="Podicherti R."/>
            <person name="Tsui H.-C.T."/>
            <person name="Winkler M.E."/>
        </authorList>
    </citation>
    <scope>NUCLEOTIDE SEQUENCE</scope>
</reference>
<feature type="non-terminal residue" evidence="3">
    <location>
        <position position="157"/>
    </location>
</feature>
<evidence type="ECO:0000256" key="1">
    <source>
        <dbReference type="SAM" id="MobiDB-lite"/>
    </source>
</evidence>